<comment type="caution">
    <text evidence="1">The sequence shown here is derived from an EMBL/GenBank/DDBJ whole genome shotgun (WGS) entry which is preliminary data.</text>
</comment>
<dbReference type="OrthoDB" id="2442602at2759"/>
<gene>
    <name evidence="1" type="ORF">A4X13_0g7229</name>
</gene>
<sequence length="86" mass="9696">MFLSAESQSERKWSLARSEEVTQEQVECKKSLASAVAKHVKLQDEVNYLIDMIGVVPQSVHGQRTIPPDGIAGTTIRYEHFSCLYE</sequence>
<proteinExistence type="predicted"/>
<evidence type="ECO:0000313" key="1">
    <source>
        <dbReference type="EMBL" id="KAE8241858.1"/>
    </source>
</evidence>
<dbReference type="EMBL" id="LWDF02000843">
    <property type="protein sequence ID" value="KAE8241858.1"/>
    <property type="molecule type" value="Genomic_DNA"/>
</dbReference>
<accession>A0A177TE45</accession>
<keyword evidence="2" id="KW-1185">Reference proteome</keyword>
<reference evidence="1" key="1">
    <citation type="submission" date="2016-04" db="EMBL/GenBank/DDBJ databases">
        <authorList>
            <person name="Nguyen H.D."/>
            <person name="Samba Siva P."/>
            <person name="Cullis J."/>
            <person name="Levesque C.A."/>
            <person name="Hambleton S."/>
        </authorList>
    </citation>
    <scope>NUCLEOTIDE SEQUENCE</scope>
    <source>
        <strain evidence="1">DAOMC 236416</strain>
    </source>
</reference>
<dbReference type="Proteomes" id="UP000077521">
    <property type="component" value="Unassembled WGS sequence"/>
</dbReference>
<reference evidence="1" key="2">
    <citation type="journal article" date="2019" name="IMA Fungus">
        <title>Genome sequencing and comparison of five Tilletia species to identify candidate genes for the detection of regulated species infecting wheat.</title>
        <authorList>
            <person name="Nguyen H.D.T."/>
            <person name="Sultana T."/>
            <person name="Kesanakurti P."/>
            <person name="Hambleton S."/>
        </authorList>
    </citation>
    <scope>NUCLEOTIDE SEQUENCE</scope>
    <source>
        <strain evidence="1">DAOMC 236416</strain>
    </source>
</reference>
<protein>
    <submittedName>
        <fullName evidence="1">Uncharacterized protein</fullName>
    </submittedName>
</protein>
<name>A0A177TE45_9BASI</name>
<evidence type="ECO:0000313" key="2">
    <source>
        <dbReference type="Proteomes" id="UP000077521"/>
    </source>
</evidence>
<organism evidence="1 2">
    <name type="scientific">Tilletia indica</name>
    <dbReference type="NCBI Taxonomy" id="43049"/>
    <lineage>
        <taxon>Eukaryota</taxon>
        <taxon>Fungi</taxon>
        <taxon>Dikarya</taxon>
        <taxon>Basidiomycota</taxon>
        <taxon>Ustilaginomycotina</taxon>
        <taxon>Exobasidiomycetes</taxon>
        <taxon>Tilletiales</taxon>
        <taxon>Tilletiaceae</taxon>
        <taxon>Tilletia</taxon>
    </lineage>
</organism>
<dbReference type="AlphaFoldDB" id="A0A177TE45"/>